<evidence type="ECO:0000259" key="6">
    <source>
        <dbReference type="PROSITE" id="PS51007"/>
    </source>
</evidence>
<dbReference type="PROSITE" id="PS51007">
    <property type="entry name" value="CYTC"/>
    <property type="match status" value="1"/>
</dbReference>
<keyword evidence="1 4" id="KW-0349">Heme</keyword>
<sequence length="112" mass="11905">MASTGAKAGVLLTAILAAATAAATEALTNPVLGDPSAIAEGRKIYRQRCYICHLSHGGRGPNLFATQLSDEAFLMTVINGRKGAIMPAFGLQMSPDEVWQVHAYVKSTDHYE</sequence>
<dbReference type="EMBL" id="JBBLZC010000026">
    <property type="protein sequence ID" value="MEK0085380.1"/>
    <property type="molecule type" value="Genomic_DNA"/>
</dbReference>
<evidence type="ECO:0000256" key="2">
    <source>
        <dbReference type="ARBA" id="ARBA00022723"/>
    </source>
</evidence>
<organism evidence="7 8">
    <name type="scientific">Benzoatithermus flavus</name>
    <dbReference type="NCBI Taxonomy" id="3108223"/>
    <lineage>
        <taxon>Bacteria</taxon>
        <taxon>Pseudomonadati</taxon>
        <taxon>Pseudomonadota</taxon>
        <taxon>Alphaproteobacteria</taxon>
        <taxon>Geminicoccales</taxon>
        <taxon>Geminicoccaceae</taxon>
        <taxon>Benzoatithermus</taxon>
    </lineage>
</organism>
<evidence type="ECO:0000256" key="4">
    <source>
        <dbReference type="PROSITE-ProRule" id="PRU00433"/>
    </source>
</evidence>
<evidence type="ECO:0000313" key="8">
    <source>
        <dbReference type="Proteomes" id="UP001375743"/>
    </source>
</evidence>
<dbReference type="Pfam" id="PF13442">
    <property type="entry name" value="Cytochrome_CBB3"/>
    <property type="match status" value="1"/>
</dbReference>
<dbReference type="InterPro" id="IPR036909">
    <property type="entry name" value="Cyt_c-like_dom_sf"/>
</dbReference>
<evidence type="ECO:0000256" key="5">
    <source>
        <dbReference type="SAM" id="SignalP"/>
    </source>
</evidence>
<protein>
    <submittedName>
        <fullName evidence="7">Cytochrome c</fullName>
    </submittedName>
</protein>
<evidence type="ECO:0000256" key="3">
    <source>
        <dbReference type="ARBA" id="ARBA00023004"/>
    </source>
</evidence>
<dbReference type="Proteomes" id="UP001375743">
    <property type="component" value="Unassembled WGS sequence"/>
</dbReference>
<keyword evidence="8" id="KW-1185">Reference proteome</keyword>
<comment type="caution">
    <text evidence="7">The sequence shown here is derived from an EMBL/GenBank/DDBJ whole genome shotgun (WGS) entry which is preliminary data.</text>
</comment>
<feature type="chain" id="PRO_5046395164" evidence="5">
    <location>
        <begin position="24"/>
        <end position="112"/>
    </location>
</feature>
<dbReference type="InterPro" id="IPR009056">
    <property type="entry name" value="Cyt_c-like_dom"/>
</dbReference>
<reference evidence="7 8" key="1">
    <citation type="submission" date="2024-01" db="EMBL/GenBank/DDBJ databases">
        <title>Multi-omics insights into the function and evolution of sodium benzoate biodegradation pathways in Benzoatithermus flavus gen. nov., sp. nov. from hot spring.</title>
        <authorList>
            <person name="Hu C.-J."/>
            <person name="Li W.-J."/>
        </authorList>
    </citation>
    <scope>NUCLEOTIDE SEQUENCE [LARGE SCALE GENOMIC DNA]</scope>
    <source>
        <strain evidence="7 8">SYSU G07066</strain>
    </source>
</reference>
<evidence type="ECO:0000256" key="1">
    <source>
        <dbReference type="ARBA" id="ARBA00022617"/>
    </source>
</evidence>
<dbReference type="RefSeq" id="WP_418161228.1">
    <property type="nucleotide sequence ID" value="NZ_JBBLZC010000026.1"/>
</dbReference>
<dbReference type="Gene3D" id="1.10.760.10">
    <property type="entry name" value="Cytochrome c-like domain"/>
    <property type="match status" value="1"/>
</dbReference>
<accession>A0ABU8XYB6</accession>
<feature type="domain" description="Cytochrome c" evidence="6">
    <location>
        <begin position="36"/>
        <end position="109"/>
    </location>
</feature>
<dbReference type="SUPFAM" id="SSF46626">
    <property type="entry name" value="Cytochrome c"/>
    <property type="match status" value="1"/>
</dbReference>
<keyword evidence="3 4" id="KW-0408">Iron</keyword>
<proteinExistence type="predicted"/>
<name>A0ABU8XYB6_9PROT</name>
<evidence type="ECO:0000313" key="7">
    <source>
        <dbReference type="EMBL" id="MEK0085380.1"/>
    </source>
</evidence>
<gene>
    <name evidence="7" type="ORF">U1T56_19685</name>
</gene>
<feature type="signal peptide" evidence="5">
    <location>
        <begin position="1"/>
        <end position="23"/>
    </location>
</feature>
<keyword evidence="2 4" id="KW-0479">Metal-binding</keyword>
<keyword evidence="5" id="KW-0732">Signal</keyword>